<reference evidence="13" key="1">
    <citation type="submission" date="2011-10" db="EMBL/GenBank/DDBJ databases">
        <authorList>
            <consortium name="Soft-shell Turtle Genome Consortium"/>
        </authorList>
    </citation>
    <scope>NUCLEOTIDE SEQUENCE [LARGE SCALE GENOMIC DNA]</scope>
    <source>
        <strain evidence="13">Daiwa-1</strain>
    </source>
</reference>
<evidence type="ECO:0000256" key="2">
    <source>
        <dbReference type="ARBA" id="ARBA00022448"/>
    </source>
</evidence>
<dbReference type="OMA" id="IERPMED"/>
<accession>K7F6P9</accession>
<evidence type="ECO:0000256" key="1">
    <source>
        <dbReference type="ARBA" id="ARBA00004141"/>
    </source>
</evidence>
<dbReference type="Ensembl" id="ENSPSIT00000003729.1">
    <property type="protein sequence ID" value="ENSPSIP00000003709.1"/>
    <property type="gene ID" value="ENSPSIG00000003525.1"/>
</dbReference>
<dbReference type="EMBL" id="AGCU01142810">
    <property type="status" value="NOT_ANNOTATED_CDS"/>
    <property type="molecule type" value="Genomic_DNA"/>
</dbReference>
<keyword evidence="4" id="KW-0630">Potassium</keyword>
<organism evidence="12 13">
    <name type="scientific">Pelodiscus sinensis</name>
    <name type="common">Chinese softshell turtle</name>
    <name type="synonym">Trionyx sinensis</name>
    <dbReference type="NCBI Taxonomy" id="13735"/>
    <lineage>
        <taxon>Eukaryota</taxon>
        <taxon>Metazoa</taxon>
        <taxon>Chordata</taxon>
        <taxon>Craniata</taxon>
        <taxon>Vertebrata</taxon>
        <taxon>Euteleostomi</taxon>
        <taxon>Archelosauria</taxon>
        <taxon>Testudinata</taxon>
        <taxon>Testudines</taxon>
        <taxon>Cryptodira</taxon>
        <taxon>Trionychia</taxon>
        <taxon>Trionychidae</taxon>
        <taxon>Pelodiscus</taxon>
    </lineage>
</organism>
<evidence type="ECO:0000256" key="6">
    <source>
        <dbReference type="ARBA" id="ARBA00023065"/>
    </source>
</evidence>
<dbReference type="GeneTree" id="ENSGT00940000155293"/>
<feature type="transmembrane region" description="Helical" evidence="10">
    <location>
        <begin position="93"/>
        <end position="118"/>
    </location>
</feature>
<dbReference type="GO" id="GO:0015271">
    <property type="term" value="F:outward rectifier potassium channel activity"/>
    <property type="evidence" value="ECO:0007669"/>
    <property type="project" value="TreeGrafter"/>
</dbReference>
<comment type="similarity">
    <text evidence="9">Belongs to the two pore domain potassium channel (TC 1.A.1.8) family.</text>
</comment>
<feature type="transmembrane region" description="Helical" evidence="10">
    <location>
        <begin position="47"/>
        <end position="72"/>
    </location>
</feature>
<dbReference type="STRING" id="13735.ENSPSIP00000003709"/>
<dbReference type="EMBL" id="AGCU01142811">
    <property type="status" value="NOT_ANNOTATED_CDS"/>
    <property type="molecule type" value="Genomic_DNA"/>
</dbReference>
<dbReference type="AlphaFoldDB" id="K7F6P9"/>
<protein>
    <recommendedName>
        <fullName evidence="11">Potassium channel domain-containing protein</fullName>
    </recommendedName>
</protein>
<evidence type="ECO:0000313" key="13">
    <source>
        <dbReference type="Proteomes" id="UP000007267"/>
    </source>
</evidence>
<dbReference type="InterPro" id="IPR003280">
    <property type="entry name" value="2pore_dom_K_chnl"/>
</dbReference>
<evidence type="ECO:0000256" key="3">
    <source>
        <dbReference type="ARBA" id="ARBA00022692"/>
    </source>
</evidence>
<feature type="transmembrane region" description="Helical" evidence="10">
    <location>
        <begin position="156"/>
        <end position="176"/>
    </location>
</feature>
<dbReference type="GO" id="GO:0005886">
    <property type="term" value="C:plasma membrane"/>
    <property type="evidence" value="ECO:0007669"/>
    <property type="project" value="TreeGrafter"/>
</dbReference>
<evidence type="ECO:0000256" key="9">
    <source>
        <dbReference type="RuleBase" id="RU003857"/>
    </source>
</evidence>
<evidence type="ECO:0000256" key="7">
    <source>
        <dbReference type="ARBA" id="ARBA00023136"/>
    </source>
</evidence>
<evidence type="ECO:0000256" key="5">
    <source>
        <dbReference type="ARBA" id="ARBA00022989"/>
    </source>
</evidence>
<name>K7F6P9_PELSI</name>
<evidence type="ECO:0000256" key="4">
    <source>
        <dbReference type="ARBA" id="ARBA00022958"/>
    </source>
</evidence>
<keyword evidence="7 10" id="KW-0472">Membrane</keyword>
<dbReference type="SUPFAM" id="SSF81324">
    <property type="entry name" value="Voltage-gated potassium channels"/>
    <property type="match status" value="1"/>
</dbReference>
<dbReference type="Gene3D" id="1.10.287.70">
    <property type="match status" value="1"/>
</dbReference>
<dbReference type="PANTHER" id="PTHR11003:SF31">
    <property type="entry name" value="POTASSIUM CHANNEL SUBFAMILY K MEMBER 7"/>
    <property type="match status" value="1"/>
</dbReference>
<reference evidence="13" key="2">
    <citation type="journal article" date="2013" name="Nat. Genet.">
        <title>The draft genomes of soft-shell turtle and green sea turtle yield insights into the development and evolution of the turtle-specific body plan.</title>
        <authorList>
            <person name="Wang Z."/>
            <person name="Pascual-Anaya J."/>
            <person name="Zadissa A."/>
            <person name="Li W."/>
            <person name="Niimura Y."/>
            <person name="Huang Z."/>
            <person name="Li C."/>
            <person name="White S."/>
            <person name="Xiong Z."/>
            <person name="Fang D."/>
            <person name="Wang B."/>
            <person name="Ming Y."/>
            <person name="Chen Y."/>
            <person name="Zheng Y."/>
            <person name="Kuraku S."/>
            <person name="Pignatelli M."/>
            <person name="Herrero J."/>
            <person name="Beal K."/>
            <person name="Nozawa M."/>
            <person name="Li Q."/>
            <person name="Wang J."/>
            <person name="Zhang H."/>
            <person name="Yu L."/>
            <person name="Shigenobu S."/>
            <person name="Wang J."/>
            <person name="Liu J."/>
            <person name="Flicek P."/>
            <person name="Searle S."/>
            <person name="Wang J."/>
            <person name="Kuratani S."/>
            <person name="Yin Y."/>
            <person name="Aken B."/>
            <person name="Zhang G."/>
            <person name="Irie N."/>
        </authorList>
    </citation>
    <scope>NUCLEOTIDE SEQUENCE [LARGE SCALE GENOMIC DNA]</scope>
    <source>
        <strain evidence="13">Daiwa-1</strain>
    </source>
</reference>
<keyword evidence="13" id="KW-1185">Reference proteome</keyword>
<evidence type="ECO:0000259" key="11">
    <source>
        <dbReference type="Pfam" id="PF07885"/>
    </source>
</evidence>
<dbReference type="GO" id="GO:0022841">
    <property type="term" value="F:potassium ion leak channel activity"/>
    <property type="evidence" value="ECO:0007669"/>
    <property type="project" value="TreeGrafter"/>
</dbReference>
<keyword evidence="3 9" id="KW-0812">Transmembrane</keyword>
<dbReference type="PRINTS" id="PR01586">
    <property type="entry name" value="TWIKCHANNEL"/>
</dbReference>
<feature type="transmembrane region" description="Helical" evidence="10">
    <location>
        <begin position="124"/>
        <end position="144"/>
    </location>
</feature>
<dbReference type="InterPro" id="IPR013099">
    <property type="entry name" value="K_chnl_dom"/>
</dbReference>
<dbReference type="InterPro" id="IPR001779">
    <property type="entry name" value="2pore_dom_K_chnl_TWIK1"/>
</dbReference>
<evidence type="ECO:0000256" key="8">
    <source>
        <dbReference type="ARBA" id="ARBA00023303"/>
    </source>
</evidence>
<dbReference type="PANTHER" id="PTHR11003">
    <property type="entry name" value="POTASSIUM CHANNEL, SUBFAMILY K"/>
    <property type="match status" value="1"/>
</dbReference>
<dbReference type="PRINTS" id="PR01333">
    <property type="entry name" value="2POREKCHANEL"/>
</dbReference>
<evidence type="ECO:0000256" key="10">
    <source>
        <dbReference type="SAM" id="Phobius"/>
    </source>
</evidence>
<reference evidence="12" key="3">
    <citation type="submission" date="2025-08" db="UniProtKB">
        <authorList>
            <consortium name="Ensembl"/>
        </authorList>
    </citation>
    <scope>IDENTIFICATION</scope>
</reference>
<dbReference type="GO" id="GO:0030322">
    <property type="term" value="P:stabilization of membrane potential"/>
    <property type="evidence" value="ECO:0007669"/>
    <property type="project" value="TreeGrafter"/>
</dbReference>
<reference evidence="12" key="4">
    <citation type="submission" date="2025-09" db="UniProtKB">
        <authorList>
            <consortium name="Ensembl"/>
        </authorList>
    </citation>
    <scope>IDENTIFICATION</scope>
</reference>
<evidence type="ECO:0000313" key="12">
    <source>
        <dbReference type="Ensembl" id="ENSPSIP00000003709.1"/>
    </source>
</evidence>
<dbReference type="Proteomes" id="UP000007267">
    <property type="component" value="Unassembled WGS sequence"/>
</dbReference>
<proteinExistence type="inferred from homology"/>
<keyword evidence="8 9" id="KW-0407">Ion channel</keyword>
<sequence length="278" mass="30235">MWGRAGTARSCRLGIRGTIPVPHPTDSLLPGYGHTVPLSDGGKVFCILSPLLGLPASLLLATCLLQPLMELLSHRPVRYLHTHWGISPGHAALGHATAMGLCVLGLFILLPALCFWALENGWTFLESVYFCFISLSTIGLGDYVPGHSSHPSLRHLYKISITCYLLVGLLAMLLALETIYELRETHNLIRFFAPPRVPACPSSEDDDRLEILSCDQLGLATVCGAPPSGSHFSWGSWPCCWPWRPSMSCVRPTTLSDSLLLPGSLPAPPVRMMTGLRS</sequence>
<dbReference type="InterPro" id="IPR005408">
    <property type="entry name" value="2pore_dom_K_chnl_TWIK"/>
</dbReference>
<keyword evidence="5 10" id="KW-1133">Transmembrane helix</keyword>
<dbReference type="eggNOG" id="KOG1418">
    <property type="taxonomic scope" value="Eukaryota"/>
</dbReference>
<dbReference type="HOGENOM" id="CLU_087319_0_0_1"/>
<comment type="subcellular location">
    <subcellularLocation>
        <location evidence="1">Membrane</location>
        <topology evidence="1">Multi-pass membrane protein</topology>
    </subcellularLocation>
</comment>
<dbReference type="PRINTS" id="PR01096">
    <property type="entry name" value="TWIK1CHANNEL"/>
</dbReference>
<keyword evidence="2 9" id="KW-0813">Transport</keyword>
<keyword evidence="6 9" id="KW-0406">Ion transport</keyword>
<feature type="domain" description="Potassium channel" evidence="11">
    <location>
        <begin position="106"/>
        <end position="179"/>
    </location>
</feature>
<dbReference type="Pfam" id="PF07885">
    <property type="entry name" value="Ion_trans_2"/>
    <property type="match status" value="1"/>
</dbReference>